<evidence type="ECO:0000256" key="5">
    <source>
        <dbReference type="ARBA" id="ARBA00022452"/>
    </source>
</evidence>
<keyword evidence="8 15" id="KW-0732">Signal</keyword>
<evidence type="ECO:0000256" key="6">
    <source>
        <dbReference type="ARBA" id="ARBA00022692"/>
    </source>
</evidence>
<reference evidence="17 18" key="1">
    <citation type="submission" date="2022-12" db="EMBL/GenBank/DDBJ databases">
        <title>Sphingomonas abieness sp. nov., an endophytic bacterium isolated from Abies koreana.</title>
        <authorList>
            <person name="Jiang L."/>
            <person name="Lee J."/>
        </authorList>
    </citation>
    <scope>NUCLEOTIDE SEQUENCE [LARGE SCALE GENOMIC DNA]</scope>
    <source>
        <strain evidence="18">PAMB 00755</strain>
    </source>
</reference>
<accession>A0ABY7NQ58</accession>
<comment type="catalytic activity">
    <reaction evidence="2 15">
        <text>a 1,2-diacyl-sn-glycero-3-phosphocholine + H2O = a 1-acyl-sn-glycero-3-phosphocholine + a fatty acid + H(+)</text>
        <dbReference type="Rhea" id="RHEA:15801"/>
        <dbReference type="ChEBI" id="CHEBI:15377"/>
        <dbReference type="ChEBI" id="CHEBI:15378"/>
        <dbReference type="ChEBI" id="CHEBI:28868"/>
        <dbReference type="ChEBI" id="CHEBI:57643"/>
        <dbReference type="ChEBI" id="CHEBI:58168"/>
        <dbReference type="EC" id="3.1.1.4"/>
    </reaction>
</comment>
<protein>
    <recommendedName>
        <fullName evidence="15">Phospholipase A1</fullName>
        <ecNumber evidence="15">3.1.1.32</ecNumber>
        <ecNumber evidence="15">3.1.1.4</ecNumber>
    </recommendedName>
    <alternativeName>
        <fullName evidence="15">Phosphatidylcholine 1-acylhydrolase</fullName>
    </alternativeName>
</protein>
<keyword evidence="18" id="KW-1185">Reference proteome</keyword>
<evidence type="ECO:0000256" key="4">
    <source>
        <dbReference type="ARBA" id="ARBA00011702"/>
    </source>
</evidence>
<sequence length="403" mass="43493">MGIVAWTSLLLATSSPPPVAVPPVIPVVSQVWADEGGPIHAAVMLLLSPDNLGMAAPDTIDAVIHADGRDVPVVLRREGAPFRLGPGQWRQATYDMDRPAGVSGDVVLSLGGGHDGYRFALAQPGSPDAAPARLADASPSPAEGGGRTVSSALPVPPGGATPPPRTANGFLGNLSTYNPIYAVMGGGTDTNAKLEISFKYQLFGRKGDPDGSWLNGFYFAYTQRMFWDTAADSAPFRDVNYQPEFLYMYALPKNARGDQLSVRGGYLHESNGRDGSSSRTSNILYVQPQLDLPLGHWIVSVGPRVFTYILPKTDNPDIARYRGHQALAFSIGEQNGLKLSTWSRLNFGTGKGSVDADLSYPLTRFWHELPLYLIVQGFTGYGEDMLDYDRKQTRLRVGIGIVR</sequence>
<evidence type="ECO:0000313" key="18">
    <source>
        <dbReference type="Proteomes" id="UP001210865"/>
    </source>
</evidence>
<dbReference type="PRINTS" id="PR01486">
    <property type="entry name" value="PHPHLIPASEA1"/>
</dbReference>
<dbReference type="Gene3D" id="2.40.230.10">
    <property type="entry name" value="Phospholipase A1"/>
    <property type="match status" value="1"/>
</dbReference>
<comment type="catalytic activity">
    <reaction evidence="1 15">
        <text>a 1,2-diacyl-sn-glycero-3-phosphocholine + H2O = a 2-acyl-sn-glycero-3-phosphocholine + a fatty acid + H(+)</text>
        <dbReference type="Rhea" id="RHEA:18689"/>
        <dbReference type="ChEBI" id="CHEBI:15377"/>
        <dbReference type="ChEBI" id="CHEBI:15378"/>
        <dbReference type="ChEBI" id="CHEBI:28868"/>
        <dbReference type="ChEBI" id="CHEBI:57643"/>
        <dbReference type="ChEBI" id="CHEBI:57875"/>
        <dbReference type="EC" id="3.1.1.32"/>
    </reaction>
</comment>
<comment type="subcellular location">
    <subcellularLocation>
        <location evidence="15">Cell outer membrane</location>
        <topology evidence="15">Multi-pass membrane protein</topology>
    </subcellularLocation>
    <text evidence="15">One of the very few enzymes located there.</text>
</comment>
<evidence type="ECO:0000313" key="17">
    <source>
        <dbReference type="EMBL" id="WBO23523.1"/>
    </source>
</evidence>
<evidence type="ECO:0000256" key="10">
    <source>
        <dbReference type="ARBA" id="ARBA00022837"/>
    </source>
</evidence>
<proteinExistence type="inferred from homology"/>
<feature type="chain" id="PRO_5044986066" description="Phospholipase A1" evidence="15">
    <location>
        <begin position="21"/>
        <end position="403"/>
    </location>
</feature>
<comment type="cofactor">
    <cofactor evidence="15">
        <name>Ca(2+)</name>
        <dbReference type="ChEBI" id="CHEBI:29108"/>
    </cofactor>
    <text evidence="15">Binds 1 Ca(2+) ion per monomer. In the dimeric form the Ca(2+) is bound by different amino acids with binding of each Ca(2+) shared with ligands coming from each monomer. The Ca(2+) ion may have a role in catalysis.</text>
</comment>
<evidence type="ECO:0000256" key="9">
    <source>
        <dbReference type="ARBA" id="ARBA00022801"/>
    </source>
</evidence>
<keyword evidence="13" id="KW-0472">Membrane</keyword>
<dbReference type="Proteomes" id="UP001210865">
    <property type="component" value="Chromosome"/>
</dbReference>
<gene>
    <name evidence="17" type="ORF">PBT88_05180</name>
</gene>
<dbReference type="Pfam" id="PF02253">
    <property type="entry name" value="PLA1"/>
    <property type="match status" value="1"/>
</dbReference>
<keyword evidence="14 15" id="KW-0998">Cell outer membrane</keyword>
<feature type="region of interest" description="Disordered" evidence="16">
    <location>
        <begin position="128"/>
        <end position="166"/>
    </location>
</feature>
<evidence type="ECO:0000256" key="14">
    <source>
        <dbReference type="ARBA" id="ARBA00023237"/>
    </source>
</evidence>
<keyword evidence="6" id="KW-0812">Transmembrane</keyword>
<dbReference type="EMBL" id="CP115174">
    <property type="protein sequence ID" value="WBO23523.1"/>
    <property type="molecule type" value="Genomic_DNA"/>
</dbReference>
<keyword evidence="5" id="KW-1134">Transmembrane beta strand</keyword>
<evidence type="ECO:0000256" key="12">
    <source>
        <dbReference type="ARBA" id="ARBA00023098"/>
    </source>
</evidence>
<keyword evidence="9 15" id="KW-0378">Hydrolase</keyword>
<evidence type="ECO:0000256" key="1">
    <source>
        <dbReference type="ARBA" id="ARBA00000111"/>
    </source>
</evidence>
<comment type="function">
    <text evidence="15">Hydrolysis of phosphatidylcholine with phospholipase A2 (EC 3.1.1.4) and phospholipase A1 (EC 3.1.1.32) activities.</text>
</comment>
<comment type="subunit">
    <text evidence="4 15">Homodimer; dimerization is reversible, and the dimeric form is the active one.</text>
</comment>
<dbReference type="PANTHER" id="PTHR40457">
    <property type="entry name" value="PHOSPHOLIPASE A1"/>
    <property type="match status" value="1"/>
</dbReference>
<dbReference type="InterPro" id="IPR036541">
    <property type="entry name" value="PLipase_A1_sf"/>
</dbReference>
<keyword evidence="12 15" id="KW-0443">Lipid metabolism</keyword>
<evidence type="ECO:0000256" key="7">
    <source>
        <dbReference type="ARBA" id="ARBA00022723"/>
    </source>
</evidence>
<dbReference type="PANTHER" id="PTHR40457:SF1">
    <property type="entry name" value="PHOSPHOLIPASE A1"/>
    <property type="match status" value="1"/>
</dbReference>
<evidence type="ECO:0000256" key="8">
    <source>
        <dbReference type="ARBA" id="ARBA00022729"/>
    </source>
</evidence>
<evidence type="ECO:0000256" key="15">
    <source>
        <dbReference type="RuleBase" id="RU366027"/>
    </source>
</evidence>
<evidence type="ECO:0000256" key="11">
    <source>
        <dbReference type="ARBA" id="ARBA00022963"/>
    </source>
</evidence>
<dbReference type="InterPro" id="IPR003187">
    <property type="entry name" value="PLipase_A1"/>
</dbReference>
<keyword evidence="7 15" id="KW-0479">Metal-binding</keyword>
<evidence type="ECO:0000256" key="3">
    <source>
        <dbReference type="ARBA" id="ARBA00010525"/>
    </source>
</evidence>
<keyword evidence="11 15" id="KW-0442">Lipid degradation</keyword>
<dbReference type="EC" id="3.1.1.4" evidence="15"/>
<comment type="similarity">
    <text evidence="3 15">Belongs to the phospholipase A1 family.</text>
</comment>
<keyword evidence="10 15" id="KW-0106">Calcium</keyword>
<evidence type="ECO:0000256" key="2">
    <source>
        <dbReference type="ARBA" id="ARBA00001604"/>
    </source>
</evidence>
<evidence type="ECO:0000256" key="16">
    <source>
        <dbReference type="SAM" id="MobiDB-lite"/>
    </source>
</evidence>
<name>A0ABY7NQ58_9SPHN</name>
<feature type="signal peptide" evidence="15">
    <location>
        <begin position="1"/>
        <end position="20"/>
    </location>
</feature>
<dbReference type="EC" id="3.1.1.32" evidence="15"/>
<dbReference type="RefSeq" id="WP_270078155.1">
    <property type="nucleotide sequence ID" value="NZ_CP115174.1"/>
</dbReference>
<evidence type="ECO:0000256" key="13">
    <source>
        <dbReference type="ARBA" id="ARBA00023136"/>
    </source>
</evidence>
<organism evidence="17 18">
    <name type="scientific">Sphingomonas abietis</name>
    <dbReference type="NCBI Taxonomy" id="3012344"/>
    <lineage>
        <taxon>Bacteria</taxon>
        <taxon>Pseudomonadati</taxon>
        <taxon>Pseudomonadota</taxon>
        <taxon>Alphaproteobacteria</taxon>
        <taxon>Sphingomonadales</taxon>
        <taxon>Sphingomonadaceae</taxon>
        <taxon>Sphingomonas</taxon>
    </lineage>
</organism>
<dbReference type="SUPFAM" id="SSF56931">
    <property type="entry name" value="Outer membrane phospholipase A (OMPLA)"/>
    <property type="match status" value="1"/>
</dbReference>
<feature type="compositionally biased region" description="Pro residues" evidence="16">
    <location>
        <begin position="154"/>
        <end position="165"/>
    </location>
</feature>